<dbReference type="PRINTS" id="PR00409">
    <property type="entry name" value="PHDIOXRDTASE"/>
</dbReference>
<dbReference type="Gene3D" id="3.10.20.30">
    <property type="match status" value="1"/>
</dbReference>
<dbReference type="CDD" id="cd00207">
    <property type="entry name" value="fer2"/>
    <property type="match status" value="1"/>
</dbReference>
<dbReference type="InterPro" id="IPR017927">
    <property type="entry name" value="FAD-bd_FR_type"/>
</dbReference>
<evidence type="ECO:0000313" key="11">
    <source>
        <dbReference type="EMBL" id="XDP44855.1"/>
    </source>
</evidence>
<dbReference type="PANTHER" id="PTHR47354">
    <property type="entry name" value="NADH OXIDOREDUCTASE HCR"/>
    <property type="match status" value="1"/>
</dbReference>
<dbReference type="GO" id="GO:0046872">
    <property type="term" value="F:metal ion binding"/>
    <property type="evidence" value="ECO:0007669"/>
    <property type="project" value="UniProtKB-KW"/>
</dbReference>
<evidence type="ECO:0000259" key="9">
    <source>
        <dbReference type="PROSITE" id="PS51085"/>
    </source>
</evidence>
<evidence type="ECO:0000256" key="3">
    <source>
        <dbReference type="ARBA" id="ARBA00022714"/>
    </source>
</evidence>
<feature type="region of interest" description="Disordered" evidence="8">
    <location>
        <begin position="1"/>
        <end position="31"/>
    </location>
</feature>
<dbReference type="InterPro" id="IPR006058">
    <property type="entry name" value="2Fe2S_fd_BS"/>
</dbReference>
<dbReference type="InterPro" id="IPR017938">
    <property type="entry name" value="Riboflavin_synthase-like_b-brl"/>
</dbReference>
<name>A0AB39L1N9_9MICC</name>
<gene>
    <name evidence="11" type="ORF">AB5L97_16530</name>
</gene>
<dbReference type="SUPFAM" id="SSF54292">
    <property type="entry name" value="2Fe-2S ferredoxin-like"/>
    <property type="match status" value="1"/>
</dbReference>
<evidence type="ECO:0000256" key="7">
    <source>
        <dbReference type="ARBA" id="ARBA00023014"/>
    </source>
</evidence>
<dbReference type="SUPFAM" id="SSF63380">
    <property type="entry name" value="Riboflavin synthase domain-like"/>
    <property type="match status" value="1"/>
</dbReference>
<dbReference type="CDD" id="cd06185">
    <property type="entry name" value="PDR_like"/>
    <property type="match status" value="1"/>
</dbReference>
<dbReference type="AlphaFoldDB" id="A0AB39L1N9"/>
<dbReference type="PROSITE" id="PS51085">
    <property type="entry name" value="2FE2S_FER_2"/>
    <property type="match status" value="1"/>
</dbReference>
<dbReference type="GO" id="GO:0016491">
    <property type="term" value="F:oxidoreductase activity"/>
    <property type="evidence" value="ECO:0007669"/>
    <property type="project" value="UniProtKB-KW"/>
</dbReference>
<proteinExistence type="predicted"/>
<feature type="domain" description="FAD-binding FR-type" evidence="10">
    <location>
        <begin position="28"/>
        <end position="130"/>
    </location>
</feature>
<dbReference type="GO" id="GO:0051537">
    <property type="term" value="F:2 iron, 2 sulfur cluster binding"/>
    <property type="evidence" value="ECO:0007669"/>
    <property type="project" value="UniProtKB-KW"/>
</dbReference>
<dbReference type="PROSITE" id="PS51384">
    <property type="entry name" value="FAD_FR"/>
    <property type="match status" value="1"/>
</dbReference>
<evidence type="ECO:0000256" key="2">
    <source>
        <dbReference type="ARBA" id="ARBA00022630"/>
    </source>
</evidence>
<evidence type="ECO:0000259" key="10">
    <source>
        <dbReference type="PROSITE" id="PS51384"/>
    </source>
</evidence>
<organism evidence="11">
    <name type="scientific">Sinomonas puerhi</name>
    <dbReference type="NCBI Taxonomy" id="3238584"/>
    <lineage>
        <taxon>Bacteria</taxon>
        <taxon>Bacillati</taxon>
        <taxon>Actinomycetota</taxon>
        <taxon>Actinomycetes</taxon>
        <taxon>Micrococcales</taxon>
        <taxon>Micrococcaceae</taxon>
        <taxon>Sinomonas</taxon>
    </lineage>
</organism>
<dbReference type="KEGG" id="spue:AB5L97_16530"/>
<evidence type="ECO:0000256" key="8">
    <source>
        <dbReference type="SAM" id="MobiDB-lite"/>
    </source>
</evidence>
<evidence type="ECO:0000256" key="1">
    <source>
        <dbReference type="ARBA" id="ARBA00001974"/>
    </source>
</evidence>
<keyword evidence="7" id="KW-0411">Iron-sulfur</keyword>
<dbReference type="InterPro" id="IPR012675">
    <property type="entry name" value="Beta-grasp_dom_sf"/>
</dbReference>
<keyword evidence="6" id="KW-0408">Iron</keyword>
<dbReference type="PROSITE" id="PS00197">
    <property type="entry name" value="2FE2S_FER_1"/>
    <property type="match status" value="1"/>
</dbReference>
<dbReference type="SUPFAM" id="SSF52343">
    <property type="entry name" value="Ferredoxin reductase-like, C-terminal NADP-linked domain"/>
    <property type="match status" value="1"/>
</dbReference>
<keyword evidence="3" id="KW-0001">2Fe-2S</keyword>
<dbReference type="Gene3D" id="3.40.50.80">
    <property type="entry name" value="Nucleotide-binding domain of ferredoxin-NADP reductase (FNR) module"/>
    <property type="match status" value="1"/>
</dbReference>
<dbReference type="Gene3D" id="2.40.30.10">
    <property type="entry name" value="Translation factors"/>
    <property type="match status" value="1"/>
</dbReference>
<evidence type="ECO:0000256" key="4">
    <source>
        <dbReference type="ARBA" id="ARBA00022723"/>
    </source>
</evidence>
<dbReference type="InterPro" id="IPR050415">
    <property type="entry name" value="MRET"/>
</dbReference>
<reference evidence="11" key="1">
    <citation type="submission" date="2024-07" db="EMBL/GenBank/DDBJ databases">
        <authorList>
            <person name="fu j."/>
        </authorList>
    </citation>
    <scope>NUCLEOTIDE SEQUENCE</scope>
    <source>
        <strain evidence="11">P10A9</strain>
    </source>
</reference>
<dbReference type="InterPro" id="IPR039261">
    <property type="entry name" value="FNR_nucleotide-bd"/>
</dbReference>
<sequence length="342" mass="36422">MTLTAEAAPRPKRAAKPSRTARTTDQRAADQHAVVTAVERAADGVVAITLAHPEGRRLPDWTPGAHIDLVLADGTMRQYSLCGDRWDAHAYRIGVLRDPASRGGSATIHDTLRVGDTVRLGGPRNTFRLVPSPRYVFVAGGIGVTPLLPMIRQAELLGADWHLFYLGRSRSTMAFLDELVPHGQRVTVLAKDEVGPSDLGALIGPARADTKVYACGPQRLLDGVLAAAEADRWPEGWVRVERFAAAEQGEPARAQPFDVVLARSGATVTVAPGTTVLDAVQAAGAAVLSSCREGTCGTCEVAVLDGAPDHRDSILSPAERRANTCMFPCVSRSCSDRLVLDV</sequence>
<keyword evidence="2" id="KW-0285">Flavoprotein</keyword>
<accession>A0AB39L1N9</accession>
<dbReference type="InterPro" id="IPR036010">
    <property type="entry name" value="2Fe-2S_ferredoxin-like_sf"/>
</dbReference>
<dbReference type="Pfam" id="PF00111">
    <property type="entry name" value="Fer2"/>
    <property type="match status" value="1"/>
</dbReference>
<keyword evidence="4" id="KW-0479">Metal-binding</keyword>
<dbReference type="PANTHER" id="PTHR47354:SF1">
    <property type="entry name" value="CARNITINE MONOOXYGENASE REDUCTASE SUBUNIT"/>
    <property type="match status" value="1"/>
</dbReference>
<dbReference type="InterPro" id="IPR001041">
    <property type="entry name" value="2Fe-2S_ferredoxin-type"/>
</dbReference>
<keyword evidence="5" id="KW-0560">Oxidoreductase</keyword>
<evidence type="ECO:0000256" key="5">
    <source>
        <dbReference type="ARBA" id="ARBA00023002"/>
    </source>
</evidence>
<dbReference type="EMBL" id="CP163302">
    <property type="protein sequence ID" value="XDP44855.1"/>
    <property type="molecule type" value="Genomic_DNA"/>
</dbReference>
<dbReference type="RefSeq" id="WP_369045470.1">
    <property type="nucleotide sequence ID" value="NZ_CP163302.1"/>
</dbReference>
<evidence type="ECO:0000256" key="6">
    <source>
        <dbReference type="ARBA" id="ARBA00023004"/>
    </source>
</evidence>
<feature type="domain" description="2Fe-2S ferredoxin-type" evidence="9">
    <location>
        <begin position="257"/>
        <end position="342"/>
    </location>
</feature>
<comment type="cofactor">
    <cofactor evidence="1">
        <name>FAD</name>
        <dbReference type="ChEBI" id="CHEBI:57692"/>
    </cofactor>
</comment>
<protein>
    <submittedName>
        <fullName evidence="11">2Fe-2S iron-sulfur cluster-binding protein</fullName>
    </submittedName>
</protein>